<evidence type="ECO:0000256" key="3">
    <source>
        <dbReference type="ARBA" id="ARBA00015405"/>
    </source>
</evidence>
<dbReference type="GO" id="GO:0006261">
    <property type="term" value="P:DNA-templated DNA replication"/>
    <property type="evidence" value="ECO:0007669"/>
    <property type="project" value="TreeGrafter"/>
</dbReference>
<dbReference type="Proteomes" id="UP000011014">
    <property type="component" value="Unassembled WGS sequence"/>
</dbReference>
<accession>E4YBA1</accession>
<evidence type="ECO:0000256" key="1">
    <source>
        <dbReference type="ARBA" id="ARBA00004123"/>
    </source>
</evidence>
<dbReference type="Pfam" id="PF09739">
    <property type="entry name" value="MCM_bind"/>
    <property type="match status" value="1"/>
</dbReference>
<keyword evidence="4" id="KW-0539">Nucleus</keyword>
<protein>
    <recommendedName>
        <fullName evidence="3">Mini-chromosome maintenance complex-binding protein</fullName>
    </recommendedName>
</protein>
<proteinExistence type="inferred from homology"/>
<dbReference type="InterPro" id="IPR019140">
    <property type="entry name" value="MCM_complex-bd"/>
</dbReference>
<dbReference type="AlphaFoldDB" id="E4YBA1"/>
<dbReference type="EMBL" id="FN654374">
    <property type="protein sequence ID" value="CBY32838.1"/>
    <property type="molecule type" value="Genomic_DNA"/>
</dbReference>
<organism evidence="5">
    <name type="scientific">Oikopleura dioica</name>
    <name type="common">Tunicate</name>
    <dbReference type="NCBI Taxonomy" id="34765"/>
    <lineage>
        <taxon>Eukaryota</taxon>
        <taxon>Metazoa</taxon>
        <taxon>Chordata</taxon>
        <taxon>Tunicata</taxon>
        <taxon>Appendicularia</taxon>
        <taxon>Copelata</taxon>
        <taxon>Oikopleuridae</taxon>
        <taxon>Oikopleura</taxon>
    </lineage>
</organism>
<sequence length="492" mass="56387">MLLPNEPQLFNSESWTKDLSLLFKGLDGARPPPLNKNTSSGQFISSRFLILDHIDQEIYFPTLTFKHLTTGEEIKRVTAFRESVDIPENCERVEETNFENARDRNCYLACIPKNDTKWAEQKWQKKLNSKAPENHNEDKLEFNTDSKFILKMYTDTPLKVLTVYHVRAIFYPAEDESNSGLIHVIESKPIAATGSSLIDEDESTPNELIFEDTMELLTQSLLGDRFAAKFLLCSLVSSIYMRRSELVLGPITVNLNLKETEDYESCVRGLEQVLREIVPSISNLPLTIDYLNKRPLAPTKNYEDEELVHSDISTQPGTLLMLNECGMSSGNLTQVGMKNIETMRLLMEEQKLEFDYQFYKKDFEVEANCIVVSKGKPILPFDYSVLVKSDADLNIEEYYQRLLDTARGSCLYDKIRSYLISCRSSAYEVGDEDMVQNFIVESRRANEKLGIKELHQLLVLARALAIAHGSTSCKKQYLDEAREMIKKLQDRN</sequence>
<comment type="similarity">
    <text evidence="2">Belongs to the MCMBP family.</text>
</comment>
<evidence type="ECO:0000256" key="2">
    <source>
        <dbReference type="ARBA" id="ARBA00007925"/>
    </source>
</evidence>
<reference evidence="5" key="1">
    <citation type="journal article" date="2010" name="Science">
        <title>Plasticity of animal genome architecture unmasked by rapid evolution of a pelagic tunicate.</title>
        <authorList>
            <person name="Denoeud F."/>
            <person name="Henriet S."/>
            <person name="Mungpakdee S."/>
            <person name="Aury J.M."/>
            <person name="Da Silva C."/>
            <person name="Brinkmann H."/>
            <person name="Mikhaleva J."/>
            <person name="Olsen L.C."/>
            <person name="Jubin C."/>
            <person name="Canestro C."/>
            <person name="Bouquet J.M."/>
            <person name="Danks G."/>
            <person name="Poulain J."/>
            <person name="Campsteijn C."/>
            <person name="Adamski M."/>
            <person name="Cross I."/>
            <person name="Yadetie F."/>
            <person name="Muffato M."/>
            <person name="Louis A."/>
            <person name="Butcher S."/>
            <person name="Tsagkogeorga G."/>
            <person name="Konrad A."/>
            <person name="Singh S."/>
            <person name="Jensen M.F."/>
            <person name="Cong E.H."/>
            <person name="Eikeseth-Otteraa H."/>
            <person name="Noel B."/>
            <person name="Anthouard V."/>
            <person name="Porcel B.M."/>
            <person name="Kachouri-Lafond R."/>
            <person name="Nishino A."/>
            <person name="Ugolini M."/>
            <person name="Chourrout P."/>
            <person name="Nishida H."/>
            <person name="Aasland R."/>
            <person name="Huzurbazar S."/>
            <person name="Westhof E."/>
            <person name="Delsuc F."/>
            <person name="Lehrach H."/>
            <person name="Reinhardt R."/>
            <person name="Weissenbach J."/>
            <person name="Roy S.W."/>
            <person name="Artiguenave F."/>
            <person name="Postlethwait J.H."/>
            <person name="Manak J.R."/>
            <person name="Thompson E.M."/>
            <person name="Jaillon O."/>
            <person name="Du Pasquier L."/>
            <person name="Boudinot P."/>
            <person name="Liberles D.A."/>
            <person name="Volff J.N."/>
            <person name="Philippe H."/>
            <person name="Lenhard B."/>
            <person name="Roest Crollius H."/>
            <person name="Wincker P."/>
            <person name="Chourrout D."/>
        </authorList>
    </citation>
    <scope>NUCLEOTIDE SEQUENCE [LARGE SCALE GENOMIC DNA]</scope>
</reference>
<evidence type="ECO:0000313" key="5">
    <source>
        <dbReference type="EMBL" id="CBY32838.1"/>
    </source>
</evidence>
<dbReference type="PANTHER" id="PTHR13489:SF0">
    <property type="entry name" value="MINI-CHROMOSOME MAINTENANCE COMPLEX-BINDING PROTEIN"/>
    <property type="match status" value="1"/>
</dbReference>
<comment type="subcellular location">
    <subcellularLocation>
        <location evidence="1">Nucleus</location>
    </subcellularLocation>
</comment>
<dbReference type="GO" id="GO:0003682">
    <property type="term" value="F:chromatin binding"/>
    <property type="evidence" value="ECO:0007669"/>
    <property type="project" value="TreeGrafter"/>
</dbReference>
<dbReference type="GO" id="GO:0005634">
    <property type="term" value="C:nucleus"/>
    <property type="evidence" value="ECO:0007669"/>
    <property type="project" value="UniProtKB-SubCell"/>
</dbReference>
<evidence type="ECO:0000256" key="4">
    <source>
        <dbReference type="ARBA" id="ARBA00023242"/>
    </source>
</evidence>
<dbReference type="PANTHER" id="PTHR13489">
    <property type="entry name" value="MINI-CHROMOSOME MAINTENANCE COMPLEX-BINDING PROTEIN"/>
    <property type="match status" value="1"/>
</dbReference>
<gene>
    <name evidence="5" type="ORF">GSOID_T00032194001</name>
</gene>
<name>E4YBA1_OIKDI</name>